<accession>A0A366LUQ5</accession>
<protein>
    <submittedName>
        <fullName evidence="6">ABC transporter substrate-binding protein</fullName>
    </submittedName>
</protein>
<dbReference type="CDD" id="cd08492">
    <property type="entry name" value="PBP2_NikA_DppA_OppA_like_15"/>
    <property type="match status" value="1"/>
</dbReference>
<sequence>MEPPVRRLTPLLLVFALAACGGQPQTAGQSTQGSSLTWAIETQPVTLNPQQWSQNKARLLVFNQFDALVSRAEDGSFKPWLAKSWKVSGDGLTYTLHLRDDVTFHDGTKFDAAAVKANLDQFRVPGYNPQVVAIQLKAFDRAEVVAPATVKITLKKPDALFLDFLASPYAGQVSPKSLKGAKDVKFGGPDLVGTGPFILDRYVQGQEIHYRRNPGYAWPPAGAAHQGPAHLAEITYRFLPEAAVRVGALTSGQVQVIEGVPATETALIKENPGLALLTSLNAGTAYSYYFNTTRPPFDDQRVREAFRAAVDVDSVLKSVYQGTATRAWSVVGDKSPFYDETLKGAYGGDVAKANALLDAAGWKARDSEGFRVKDGKRLTVREVASAPYVRDRRDVLAQAVQAQVKQNAGIDFQIRTVDQGSAQKALDEGEYELFGNSRGDSDVGAALNLILPSDGAINRSGYADPQVDKWLRAASATSDAAERKALYTKVQRKVVLDKAILFPLYVPADQVAAQRSVQGLGFDPASGTPASAYDVRIGT</sequence>
<dbReference type="PIRSF" id="PIRSF002741">
    <property type="entry name" value="MppA"/>
    <property type="match status" value="1"/>
</dbReference>
<evidence type="ECO:0000313" key="6">
    <source>
        <dbReference type="EMBL" id="RBQ17695.1"/>
    </source>
</evidence>
<comment type="subcellular location">
    <subcellularLocation>
        <location evidence="1">Cell envelope</location>
    </subcellularLocation>
</comment>
<dbReference type="GO" id="GO:0042597">
    <property type="term" value="C:periplasmic space"/>
    <property type="evidence" value="ECO:0007669"/>
    <property type="project" value="UniProtKB-ARBA"/>
</dbReference>
<dbReference type="InterPro" id="IPR030678">
    <property type="entry name" value="Peptide/Ni-bd"/>
</dbReference>
<evidence type="ECO:0000256" key="1">
    <source>
        <dbReference type="ARBA" id="ARBA00004196"/>
    </source>
</evidence>
<proteinExistence type="inferred from homology"/>
<dbReference type="EMBL" id="QMEY01000010">
    <property type="protein sequence ID" value="RBQ17695.1"/>
    <property type="molecule type" value="Genomic_DNA"/>
</dbReference>
<evidence type="ECO:0000256" key="2">
    <source>
        <dbReference type="ARBA" id="ARBA00005695"/>
    </source>
</evidence>
<evidence type="ECO:0000256" key="4">
    <source>
        <dbReference type="ARBA" id="ARBA00022729"/>
    </source>
</evidence>
<dbReference type="OrthoDB" id="5240629at2"/>
<reference evidence="6 7" key="1">
    <citation type="submission" date="2018-06" db="EMBL/GenBank/DDBJ databases">
        <title>Sphaerisporangium craniellae sp. nov., isolated from a marine sponge in the South China Sea.</title>
        <authorList>
            <person name="Li L."/>
        </authorList>
    </citation>
    <scope>NUCLEOTIDE SEQUENCE [LARGE SCALE GENOMIC DNA]</scope>
    <source>
        <strain evidence="6 7">LHW63015</strain>
    </source>
</reference>
<dbReference type="PANTHER" id="PTHR30290">
    <property type="entry name" value="PERIPLASMIC BINDING COMPONENT OF ABC TRANSPORTER"/>
    <property type="match status" value="1"/>
</dbReference>
<feature type="domain" description="Solute-binding protein family 5" evidence="5">
    <location>
        <begin position="77"/>
        <end position="441"/>
    </location>
</feature>
<evidence type="ECO:0000259" key="5">
    <source>
        <dbReference type="Pfam" id="PF00496"/>
    </source>
</evidence>
<dbReference type="PROSITE" id="PS51257">
    <property type="entry name" value="PROKAR_LIPOPROTEIN"/>
    <property type="match status" value="1"/>
</dbReference>
<dbReference type="GO" id="GO:0015833">
    <property type="term" value="P:peptide transport"/>
    <property type="evidence" value="ECO:0007669"/>
    <property type="project" value="TreeGrafter"/>
</dbReference>
<gene>
    <name evidence="6" type="ORF">DP939_22745</name>
</gene>
<evidence type="ECO:0000256" key="3">
    <source>
        <dbReference type="ARBA" id="ARBA00022448"/>
    </source>
</evidence>
<evidence type="ECO:0000313" key="7">
    <source>
        <dbReference type="Proteomes" id="UP000253303"/>
    </source>
</evidence>
<dbReference type="PANTHER" id="PTHR30290:SF10">
    <property type="entry name" value="PERIPLASMIC OLIGOPEPTIDE-BINDING PROTEIN-RELATED"/>
    <property type="match status" value="1"/>
</dbReference>
<comment type="caution">
    <text evidence="6">The sequence shown here is derived from an EMBL/GenBank/DDBJ whole genome shotgun (WGS) entry which is preliminary data.</text>
</comment>
<dbReference type="Gene3D" id="3.10.105.10">
    <property type="entry name" value="Dipeptide-binding Protein, Domain 3"/>
    <property type="match status" value="1"/>
</dbReference>
<dbReference type="InterPro" id="IPR039424">
    <property type="entry name" value="SBP_5"/>
</dbReference>
<dbReference type="Proteomes" id="UP000253303">
    <property type="component" value="Unassembled WGS sequence"/>
</dbReference>
<comment type="similarity">
    <text evidence="2">Belongs to the bacterial solute-binding protein 5 family.</text>
</comment>
<dbReference type="Gene3D" id="3.40.190.10">
    <property type="entry name" value="Periplasmic binding protein-like II"/>
    <property type="match status" value="1"/>
</dbReference>
<dbReference type="SUPFAM" id="SSF53850">
    <property type="entry name" value="Periplasmic binding protein-like II"/>
    <property type="match status" value="1"/>
</dbReference>
<organism evidence="6 7">
    <name type="scientific">Spongiactinospora rosea</name>
    <dbReference type="NCBI Taxonomy" id="2248750"/>
    <lineage>
        <taxon>Bacteria</taxon>
        <taxon>Bacillati</taxon>
        <taxon>Actinomycetota</taxon>
        <taxon>Actinomycetes</taxon>
        <taxon>Streptosporangiales</taxon>
        <taxon>Streptosporangiaceae</taxon>
        <taxon>Spongiactinospora</taxon>
    </lineage>
</organism>
<dbReference type="GO" id="GO:0043190">
    <property type="term" value="C:ATP-binding cassette (ABC) transporter complex"/>
    <property type="evidence" value="ECO:0007669"/>
    <property type="project" value="InterPro"/>
</dbReference>
<dbReference type="GO" id="GO:1904680">
    <property type="term" value="F:peptide transmembrane transporter activity"/>
    <property type="evidence" value="ECO:0007669"/>
    <property type="project" value="TreeGrafter"/>
</dbReference>
<dbReference type="GO" id="GO:0030313">
    <property type="term" value="C:cell envelope"/>
    <property type="evidence" value="ECO:0007669"/>
    <property type="project" value="UniProtKB-SubCell"/>
</dbReference>
<dbReference type="AlphaFoldDB" id="A0A366LUQ5"/>
<dbReference type="InterPro" id="IPR000914">
    <property type="entry name" value="SBP_5_dom"/>
</dbReference>
<name>A0A366LUQ5_9ACTN</name>
<keyword evidence="3" id="KW-0813">Transport</keyword>
<keyword evidence="4" id="KW-0732">Signal</keyword>
<keyword evidence="7" id="KW-1185">Reference proteome</keyword>
<dbReference type="Pfam" id="PF00496">
    <property type="entry name" value="SBP_bac_5"/>
    <property type="match status" value="1"/>
</dbReference>